<evidence type="ECO:0000313" key="11">
    <source>
        <dbReference type="EMBL" id="MFD2600222.1"/>
    </source>
</evidence>
<dbReference type="Pfam" id="PF13620">
    <property type="entry name" value="CarboxypepD_reg"/>
    <property type="match status" value="1"/>
</dbReference>
<gene>
    <name evidence="11" type="ORF">ACFSQ3_14790</name>
</gene>
<accession>A0ABW5NMH7</accession>
<keyword evidence="12" id="KW-1185">Reference proteome</keyword>
<evidence type="ECO:0000256" key="4">
    <source>
        <dbReference type="ARBA" id="ARBA00022692"/>
    </source>
</evidence>
<dbReference type="InterPro" id="IPR041700">
    <property type="entry name" value="OMP_b-brl_3"/>
</dbReference>
<dbReference type="InterPro" id="IPR039426">
    <property type="entry name" value="TonB-dep_rcpt-like"/>
</dbReference>
<evidence type="ECO:0000256" key="5">
    <source>
        <dbReference type="ARBA" id="ARBA00023136"/>
    </source>
</evidence>
<dbReference type="EMBL" id="JBHUMA010000009">
    <property type="protein sequence ID" value="MFD2600222.1"/>
    <property type="molecule type" value="Genomic_DNA"/>
</dbReference>
<feature type="domain" description="Outer membrane protein beta-barrel" evidence="10">
    <location>
        <begin position="379"/>
        <end position="801"/>
    </location>
</feature>
<keyword evidence="5 7" id="KW-0472">Membrane</keyword>
<comment type="similarity">
    <text evidence="7">Belongs to the TonB-dependent receptor family.</text>
</comment>
<dbReference type="RefSeq" id="WP_380870362.1">
    <property type="nucleotide sequence ID" value="NZ_JBHUMA010000009.1"/>
</dbReference>
<dbReference type="Gene3D" id="2.170.130.10">
    <property type="entry name" value="TonB-dependent receptor, plug domain"/>
    <property type="match status" value="1"/>
</dbReference>
<evidence type="ECO:0000256" key="2">
    <source>
        <dbReference type="ARBA" id="ARBA00022448"/>
    </source>
</evidence>
<evidence type="ECO:0000259" key="9">
    <source>
        <dbReference type="Pfam" id="PF07715"/>
    </source>
</evidence>
<evidence type="ECO:0000256" key="6">
    <source>
        <dbReference type="ARBA" id="ARBA00023237"/>
    </source>
</evidence>
<dbReference type="SUPFAM" id="SSF56935">
    <property type="entry name" value="Porins"/>
    <property type="match status" value="1"/>
</dbReference>
<feature type="domain" description="TonB-dependent receptor plug" evidence="9">
    <location>
        <begin position="146"/>
        <end position="224"/>
    </location>
</feature>
<protein>
    <submittedName>
        <fullName evidence="11">TonB-dependent receptor domain-containing protein</fullName>
    </submittedName>
</protein>
<keyword evidence="3 7" id="KW-1134">Transmembrane beta strand</keyword>
<keyword evidence="8" id="KW-0732">Signal</keyword>
<feature type="chain" id="PRO_5046362220" evidence="8">
    <location>
        <begin position="21"/>
        <end position="828"/>
    </location>
</feature>
<name>A0ABW5NMH7_9SPHI</name>
<keyword evidence="11" id="KW-0675">Receptor</keyword>
<dbReference type="Gene3D" id="2.40.170.20">
    <property type="entry name" value="TonB-dependent receptor, beta-barrel domain"/>
    <property type="match status" value="1"/>
</dbReference>
<evidence type="ECO:0000256" key="3">
    <source>
        <dbReference type="ARBA" id="ARBA00022452"/>
    </source>
</evidence>
<evidence type="ECO:0000313" key="12">
    <source>
        <dbReference type="Proteomes" id="UP001597393"/>
    </source>
</evidence>
<dbReference type="PANTHER" id="PTHR40980:SF4">
    <property type="entry name" value="TONB-DEPENDENT RECEPTOR-LIKE BETA-BARREL DOMAIN-CONTAINING PROTEIN"/>
    <property type="match status" value="1"/>
</dbReference>
<keyword evidence="4 7" id="KW-0812">Transmembrane</keyword>
<dbReference type="Proteomes" id="UP001597393">
    <property type="component" value="Unassembled WGS sequence"/>
</dbReference>
<dbReference type="InterPro" id="IPR013784">
    <property type="entry name" value="Carb-bd-like_fold"/>
</dbReference>
<dbReference type="SUPFAM" id="SSF49452">
    <property type="entry name" value="Starch-binding domain-like"/>
    <property type="match status" value="1"/>
</dbReference>
<dbReference type="Gene3D" id="2.60.40.1120">
    <property type="entry name" value="Carboxypeptidase-like, regulatory domain"/>
    <property type="match status" value="1"/>
</dbReference>
<evidence type="ECO:0000256" key="8">
    <source>
        <dbReference type="SAM" id="SignalP"/>
    </source>
</evidence>
<feature type="signal peptide" evidence="8">
    <location>
        <begin position="1"/>
        <end position="20"/>
    </location>
</feature>
<organism evidence="11 12">
    <name type="scientific">Sphingobacterium corticis</name>
    <dbReference type="NCBI Taxonomy" id="1812823"/>
    <lineage>
        <taxon>Bacteria</taxon>
        <taxon>Pseudomonadati</taxon>
        <taxon>Bacteroidota</taxon>
        <taxon>Sphingobacteriia</taxon>
        <taxon>Sphingobacteriales</taxon>
        <taxon>Sphingobacteriaceae</taxon>
        <taxon>Sphingobacterium</taxon>
    </lineage>
</organism>
<keyword evidence="2 7" id="KW-0813">Transport</keyword>
<comment type="subcellular location">
    <subcellularLocation>
        <location evidence="1 7">Cell outer membrane</location>
        <topology evidence="1 7">Multi-pass membrane protein</topology>
    </subcellularLocation>
</comment>
<sequence length="828" mass="93416">MSFNRIFSVSLFLLPFFLQAQQKAQVRGVVVDAETKSPVNGASVQLLTQATQSYLRGTQAADDGKFSIQNIDPSTYTIRVSNVGYNDYTQDNVRFPAGQQLQMDTIFLHTESKVISEVTVQGKTPSMQIGIDRKIFDVSQSLVSAGGTASELLANVPTLQVDQEGTVSLRGSSAVRILIDGKESAMAGSDIGALLQTLPAEVIDKVEIMTNPSSKYDAEGQSGVINIVLKKNARIGFNGSANVSGGSFGNAMAGVTLNYRDNKFNHFGNYNFNRRVSRSDGYNRNTIRAVGDSLERGIFADNESRRTGLNHTLRLGTDYFMTEKTTLSLAGNLSLRDNDRRQELAYTYLNFPENGTSGSRVSQQYEDDLGLDLQFDFRRKLRQEGEEITANLSYGYSTEDGINDFNEIFQGSRPDILRQNQTTEMGRNWNAQIDYVLPLGENHKFETGYRSIIRSSEDSQLSFVNRDGVNNLMPDYFLSNRFDLKNEVHALYANYQRMLTSKLGAQLGLRAEQMNLNSTYYDLDPTTPVDERATDGGFDFLRLFPSAYLTYEVGNQGDKIQLSYSRRVRRPQGWQVNPFISAADEQNLRQGNPNLRPEDIHAAEMGYSKSFDKWNFVSTLFYRRTNDMINPLQLDPSSVDLPQEFQNASYFRWENVGQSNDLGLELISKVDVAPWWDITANANLFNNRISPTIDGAGLNRVNTINWDGNLTTNVKFMPTLSLQARGDYRSGRDRPQGYMNSMWGVDMAIKKDVLKNRGSVLLNVRDVFNSRFFEMESYLPDRTIEMGNRWNRRMITLTFTYRFGIQDLFKRDENRGEAPMGEMGGGEF</sequence>
<dbReference type="Pfam" id="PF14905">
    <property type="entry name" value="OMP_b-brl_3"/>
    <property type="match status" value="1"/>
</dbReference>
<keyword evidence="6 7" id="KW-0998">Cell outer membrane</keyword>
<dbReference type="Pfam" id="PF07715">
    <property type="entry name" value="Plug"/>
    <property type="match status" value="1"/>
</dbReference>
<proteinExistence type="inferred from homology"/>
<dbReference type="InterPro" id="IPR012910">
    <property type="entry name" value="Plug_dom"/>
</dbReference>
<evidence type="ECO:0000256" key="7">
    <source>
        <dbReference type="PROSITE-ProRule" id="PRU01360"/>
    </source>
</evidence>
<dbReference type="InterPro" id="IPR036942">
    <property type="entry name" value="Beta-barrel_TonB_sf"/>
</dbReference>
<dbReference type="InterPro" id="IPR037066">
    <property type="entry name" value="Plug_dom_sf"/>
</dbReference>
<evidence type="ECO:0000256" key="1">
    <source>
        <dbReference type="ARBA" id="ARBA00004571"/>
    </source>
</evidence>
<reference evidence="12" key="1">
    <citation type="journal article" date="2019" name="Int. J. Syst. Evol. Microbiol.">
        <title>The Global Catalogue of Microorganisms (GCM) 10K type strain sequencing project: providing services to taxonomists for standard genome sequencing and annotation.</title>
        <authorList>
            <consortium name="The Broad Institute Genomics Platform"/>
            <consortium name="The Broad Institute Genome Sequencing Center for Infectious Disease"/>
            <person name="Wu L."/>
            <person name="Ma J."/>
        </authorList>
    </citation>
    <scope>NUCLEOTIDE SEQUENCE [LARGE SCALE GENOMIC DNA]</scope>
    <source>
        <strain evidence="12">KCTC 42248</strain>
    </source>
</reference>
<dbReference type="PROSITE" id="PS52016">
    <property type="entry name" value="TONB_DEPENDENT_REC_3"/>
    <property type="match status" value="1"/>
</dbReference>
<comment type="caution">
    <text evidence="11">The sequence shown here is derived from an EMBL/GenBank/DDBJ whole genome shotgun (WGS) entry which is preliminary data.</text>
</comment>
<dbReference type="PANTHER" id="PTHR40980">
    <property type="entry name" value="PLUG DOMAIN-CONTAINING PROTEIN"/>
    <property type="match status" value="1"/>
</dbReference>
<evidence type="ECO:0000259" key="10">
    <source>
        <dbReference type="Pfam" id="PF14905"/>
    </source>
</evidence>